<dbReference type="InterPro" id="IPR017927">
    <property type="entry name" value="FAD-bd_FR_type"/>
</dbReference>
<dbReference type="InterPro" id="IPR039261">
    <property type="entry name" value="FNR_nucleotide-bd"/>
</dbReference>
<name>A0A1B1K6N6_RHOOP</name>
<dbReference type="SUPFAM" id="SSF52343">
    <property type="entry name" value="Ferredoxin reductase-like, C-terminal NADP-linked domain"/>
    <property type="match status" value="1"/>
</dbReference>
<dbReference type="PANTHER" id="PTHR43513:SF1">
    <property type="entry name" value="ANAEROBIC SULFITE REDUCTASE SUBUNIT B"/>
    <property type="match status" value="1"/>
</dbReference>
<organism evidence="3 4">
    <name type="scientific">Rhodococcus opacus</name>
    <name type="common">Nocardia opaca</name>
    <dbReference type="NCBI Taxonomy" id="37919"/>
    <lineage>
        <taxon>Bacteria</taxon>
        <taxon>Bacillati</taxon>
        <taxon>Actinomycetota</taxon>
        <taxon>Actinomycetes</taxon>
        <taxon>Mycobacteriales</taxon>
        <taxon>Nocardiaceae</taxon>
        <taxon>Rhodococcus</taxon>
    </lineage>
</organism>
<protein>
    <submittedName>
        <fullName evidence="3">Hydrogenase/ sulfur reductase</fullName>
    </submittedName>
</protein>
<dbReference type="GO" id="GO:0050660">
    <property type="term" value="F:flavin adenine dinucleotide binding"/>
    <property type="evidence" value="ECO:0007669"/>
    <property type="project" value="InterPro"/>
</dbReference>
<feature type="binding site" evidence="1">
    <location>
        <position position="262"/>
    </location>
    <ligand>
        <name>[2Fe-2S] cluster</name>
        <dbReference type="ChEBI" id="CHEBI:190135"/>
    </ligand>
</feature>
<dbReference type="SUPFAM" id="SSF63380">
    <property type="entry name" value="Riboflavin synthase domain-like"/>
    <property type="match status" value="1"/>
</dbReference>
<dbReference type="Pfam" id="PF00175">
    <property type="entry name" value="NAD_binding_1"/>
    <property type="match status" value="1"/>
</dbReference>
<dbReference type="InterPro" id="IPR019480">
    <property type="entry name" value="Dihydroorotate_DH_Fe-S-bd"/>
</dbReference>
<dbReference type="Gene3D" id="2.40.30.10">
    <property type="entry name" value="Translation factors"/>
    <property type="match status" value="1"/>
</dbReference>
<dbReference type="GO" id="GO:0051537">
    <property type="term" value="F:2 iron, 2 sulfur cluster binding"/>
    <property type="evidence" value="ECO:0007669"/>
    <property type="project" value="UniProtKB-KW"/>
</dbReference>
<dbReference type="PATRIC" id="fig|37919.13.peg.3697"/>
<sequence>MTVVPADRMLPTGYRVVSRSVETRDSVTMALVPASEPPMPLPRFTPGQFMMLYAHGVGEVAISVSGDPSRTDGTLVHTIRDVGAVSRALHDAPLGTIIGVRGPFGQGWNLPAGSDRDLVIVAGGVGLAPLRPVVLAALAAREKFRRLTLVVGARSPADILYRTELAAWQARTDLTVELTIDQPIAGWTGGVGFVTESLHRVDVDPEHTTALLCGPEPMMRFCARALTDHRVSPRDIQVSVERNMQCGVGACGHCQLGELLLCRDGPVVDYATAEPLLRVPEL</sequence>
<dbReference type="AlphaFoldDB" id="A0A1B1K6N6"/>
<evidence type="ECO:0000313" key="3">
    <source>
        <dbReference type="EMBL" id="ANS28249.1"/>
    </source>
</evidence>
<dbReference type="InterPro" id="IPR050353">
    <property type="entry name" value="PyrK_electron_transfer"/>
</dbReference>
<proteinExistence type="predicted"/>
<evidence type="ECO:0000256" key="1">
    <source>
        <dbReference type="PIRSR" id="PIRSR006816-2"/>
    </source>
</evidence>
<keyword evidence="1" id="KW-0411">Iron-sulfur</keyword>
<dbReference type="EMBL" id="CP009111">
    <property type="protein sequence ID" value="ANS28249.1"/>
    <property type="molecule type" value="Genomic_DNA"/>
</dbReference>
<dbReference type="CDD" id="cd06221">
    <property type="entry name" value="sulfite_reductase_like"/>
    <property type="match status" value="1"/>
</dbReference>
<dbReference type="RefSeq" id="WP_081315347.1">
    <property type="nucleotide sequence ID" value="NZ_CP009111.1"/>
</dbReference>
<keyword evidence="1" id="KW-0001">2Fe-2S</keyword>
<dbReference type="PIRSF" id="PIRSF006816">
    <property type="entry name" value="Cyc3_hyd_g"/>
    <property type="match status" value="1"/>
</dbReference>
<evidence type="ECO:0000313" key="4">
    <source>
        <dbReference type="Proteomes" id="UP000186108"/>
    </source>
</evidence>
<dbReference type="Proteomes" id="UP000186108">
    <property type="component" value="Chromosome"/>
</dbReference>
<dbReference type="InterPro" id="IPR001433">
    <property type="entry name" value="OxRdtase_FAD/NAD-bd"/>
</dbReference>
<dbReference type="GO" id="GO:0006221">
    <property type="term" value="P:pyrimidine nucleotide biosynthetic process"/>
    <property type="evidence" value="ECO:0007669"/>
    <property type="project" value="InterPro"/>
</dbReference>
<comment type="cofactor">
    <cofactor evidence="1">
        <name>[2Fe-2S] cluster</name>
        <dbReference type="ChEBI" id="CHEBI:190135"/>
    </cofactor>
    <text evidence="1">Binds 1 [2Fe-2S] cluster per subunit.</text>
</comment>
<dbReference type="GO" id="GO:0016491">
    <property type="term" value="F:oxidoreductase activity"/>
    <property type="evidence" value="ECO:0007669"/>
    <property type="project" value="InterPro"/>
</dbReference>
<dbReference type="PROSITE" id="PS51384">
    <property type="entry name" value="FAD_FR"/>
    <property type="match status" value="1"/>
</dbReference>
<feature type="domain" description="FAD-binding FR-type" evidence="2">
    <location>
        <begin position="9"/>
        <end position="110"/>
    </location>
</feature>
<dbReference type="Gene3D" id="3.40.50.80">
    <property type="entry name" value="Nucleotide-binding domain of ferredoxin-NADP reductase (FNR) module"/>
    <property type="match status" value="1"/>
</dbReference>
<dbReference type="Pfam" id="PF10418">
    <property type="entry name" value="DHODB_Fe-S_bind"/>
    <property type="match status" value="1"/>
</dbReference>
<feature type="binding site" evidence="1">
    <location>
        <position position="251"/>
    </location>
    <ligand>
        <name>[2Fe-2S] cluster</name>
        <dbReference type="ChEBI" id="CHEBI:190135"/>
    </ligand>
</feature>
<dbReference type="PANTHER" id="PTHR43513">
    <property type="entry name" value="DIHYDROOROTATE DEHYDROGENASE B (NAD(+)), ELECTRON TRANSFER SUBUNIT"/>
    <property type="match status" value="1"/>
</dbReference>
<dbReference type="GO" id="GO:0046872">
    <property type="term" value="F:metal ion binding"/>
    <property type="evidence" value="ECO:0007669"/>
    <property type="project" value="UniProtKB-KW"/>
</dbReference>
<keyword evidence="1" id="KW-0479">Metal-binding</keyword>
<gene>
    <name evidence="3" type="ORF">R1CP_17815</name>
</gene>
<dbReference type="InterPro" id="IPR001709">
    <property type="entry name" value="Flavoprot_Pyr_Nucl_cyt_Rdtase"/>
</dbReference>
<keyword evidence="1" id="KW-0408">Iron</keyword>
<feature type="binding site" evidence="1">
    <location>
        <position position="254"/>
    </location>
    <ligand>
        <name>[2Fe-2S] cluster</name>
        <dbReference type="ChEBI" id="CHEBI:190135"/>
    </ligand>
</feature>
<dbReference type="InterPro" id="IPR012165">
    <property type="entry name" value="Cyt_c3_hydrogenase_gsu"/>
</dbReference>
<dbReference type="PRINTS" id="PR00406">
    <property type="entry name" value="CYTB5RDTASE"/>
</dbReference>
<evidence type="ECO:0000259" key="2">
    <source>
        <dbReference type="PROSITE" id="PS51384"/>
    </source>
</evidence>
<reference evidence="3 4" key="1">
    <citation type="submission" date="2014-07" db="EMBL/GenBank/DDBJ databases">
        <authorList>
            <person name="Zhang J.E."/>
            <person name="Yang H."/>
            <person name="Guo J."/>
            <person name="Deng Z."/>
            <person name="Luo H."/>
            <person name="Luo M."/>
            <person name="Zhao B."/>
        </authorList>
    </citation>
    <scope>NUCLEOTIDE SEQUENCE [LARGE SCALE GENOMIC DNA]</scope>
    <source>
        <strain evidence="3 4">1CP</strain>
    </source>
</reference>
<accession>A0A1B1K6N6</accession>
<dbReference type="InterPro" id="IPR017938">
    <property type="entry name" value="Riboflavin_synthase-like_b-brl"/>
</dbReference>
<dbReference type="PRINTS" id="PR00371">
    <property type="entry name" value="FPNCR"/>
</dbReference>
<feature type="binding site" evidence="1">
    <location>
        <position position="246"/>
    </location>
    <ligand>
        <name>[2Fe-2S] cluster</name>
        <dbReference type="ChEBI" id="CHEBI:190135"/>
    </ligand>
</feature>